<evidence type="ECO:0000313" key="2">
    <source>
        <dbReference type="Proteomes" id="UP001142325"/>
    </source>
</evidence>
<reference evidence="1" key="2">
    <citation type="submission" date="2023-01" db="EMBL/GenBank/DDBJ databases">
        <authorList>
            <person name="Sun Q."/>
            <person name="Evtushenko L."/>
        </authorList>
    </citation>
    <scope>NUCLEOTIDE SEQUENCE</scope>
    <source>
        <strain evidence="1">VKM Ac-1958</strain>
    </source>
</reference>
<organism evidence="1 2">
    <name type="scientific">Microbacterium keratanolyticum</name>
    <dbReference type="NCBI Taxonomy" id="67574"/>
    <lineage>
        <taxon>Bacteria</taxon>
        <taxon>Bacillati</taxon>
        <taxon>Actinomycetota</taxon>
        <taxon>Actinomycetes</taxon>
        <taxon>Micrococcales</taxon>
        <taxon>Microbacteriaceae</taxon>
        <taxon>Microbacterium</taxon>
    </lineage>
</organism>
<comment type="caution">
    <text evidence="1">The sequence shown here is derived from an EMBL/GenBank/DDBJ whole genome shotgun (WGS) entry which is preliminary data.</text>
</comment>
<dbReference type="AlphaFoldDB" id="A0A9W6HRD5"/>
<proteinExistence type="predicted"/>
<dbReference type="EMBL" id="BSET01000001">
    <property type="protein sequence ID" value="GLK01113.1"/>
    <property type="molecule type" value="Genomic_DNA"/>
</dbReference>
<accession>A0A9W6HRD5</accession>
<sequence>MLRGYRGRMITRTRPVVAFTLLLVALGMISGCAPQAEPEPTPSAVFASEEEAFKAAEETYRAYNEVFNNLNYQDLVTLEPLAELSTPENFALERKAVSEFGAEGIVRGGRAEVEWFRPQAYKVGESLTAWSCINISATTFVDSSGTSIVPSTRPKRYALEVVMVLYRKQWVVSETSEMEDPSCPPS</sequence>
<keyword evidence="2" id="KW-1185">Reference proteome</keyword>
<gene>
    <name evidence="1" type="ORF">GCM10017596_08280</name>
</gene>
<evidence type="ECO:0000313" key="1">
    <source>
        <dbReference type="EMBL" id="GLK01113.1"/>
    </source>
</evidence>
<reference evidence="1" key="1">
    <citation type="journal article" date="2014" name="Int. J. Syst. Evol. Microbiol.">
        <title>Complete genome sequence of Corynebacterium casei LMG S-19264T (=DSM 44701T), isolated from a smear-ripened cheese.</title>
        <authorList>
            <consortium name="US DOE Joint Genome Institute (JGI-PGF)"/>
            <person name="Walter F."/>
            <person name="Albersmeier A."/>
            <person name="Kalinowski J."/>
            <person name="Ruckert C."/>
        </authorList>
    </citation>
    <scope>NUCLEOTIDE SEQUENCE</scope>
    <source>
        <strain evidence="1">VKM Ac-1958</strain>
    </source>
</reference>
<dbReference type="Proteomes" id="UP001142325">
    <property type="component" value="Unassembled WGS sequence"/>
</dbReference>
<dbReference type="PROSITE" id="PS51257">
    <property type="entry name" value="PROKAR_LIPOPROTEIN"/>
    <property type="match status" value="1"/>
</dbReference>
<name>A0A9W6HRD5_9MICO</name>
<protein>
    <submittedName>
        <fullName evidence="1">Uncharacterized protein</fullName>
    </submittedName>
</protein>